<evidence type="ECO:0000313" key="1">
    <source>
        <dbReference type="EMBL" id="MBB4154942.1"/>
    </source>
</evidence>
<comment type="caution">
    <text evidence="1">The sequence shown here is derived from an EMBL/GenBank/DDBJ whole genome shotgun (WGS) entry which is preliminary data.</text>
</comment>
<dbReference type="Proteomes" id="UP000529795">
    <property type="component" value="Unassembled WGS sequence"/>
</dbReference>
<name>A0A840FE45_9SPHN</name>
<dbReference type="EMBL" id="JACIEV010000008">
    <property type="protein sequence ID" value="MBB4154942.1"/>
    <property type="molecule type" value="Genomic_DNA"/>
</dbReference>
<dbReference type="AlphaFoldDB" id="A0A840FE45"/>
<proteinExistence type="predicted"/>
<gene>
    <name evidence="1" type="ORF">GGQ80_002858</name>
</gene>
<evidence type="ECO:0000313" key="2">
    <source>
        <dbReference type="Proteomes" id="UP000529795"/>
    </source>
</evidence>
<protein>
    <submittedName>
        <fullName evidence="1">Uncharacterized protein (DUF697 family)</fullName>
    </submittedName>
</protein>
<accession>A0A840FE45</accession>
<sequence>MIRTLADLDRARADARRMVARRALAGAATSMVPIPGVDIAADVGLLASLLPAISKRFDLDHDSIAAMPPHASQRALVLAAGLGNSLIGRFVTRRLAAAMLKRVGVRLAAGSAAKVVPILGQGIAAGIGFAALRAAGNAHIDDCYTTAKALIEDRGADVEA</sequence>
<dbReference type="RefSeq" id="WP_183985936.1">
    <property type="nucleotide sequence ID" value="NZ_JACIEV010000008.1"/>
</dbReference>
<organism evidence="1 2">
    <name type="scientific">Sphingomonas jinjuensis</name>
    <dbReference type="NCBI Taxonomy" id="535907"/>
    <lineage>
        <taxon>Bacteria</taxon>
        <taxon>Pseudomonadati</taxon>
        <taxon>Pseudomonadota</taxon>
        <taxon>Alphaproteobacteria</taxon>
        <taxon>Sphingomonadales</taxon>
        <taxon>Sphingomonadaceae</taxon>
        <taxon>Sphingomonas</taxon>
    </lineage>
</organism>
<keyword evidence="2" id="KW-1185">Reference proteome</keyword>
<reference evidence="1 2" key="1">
    <citation type="submission" date="2020-08" db="EMBL/GenBank/DDBJ databases">
        <title>Genomic Encyclopedia of Type Strains, Phase IV (KMG-IV): sequencing the most valuable type-strain genomes for metagenomic binning, comparative biology and taxonomic classification.</title>
        <authorList>
            <person name="Goeker M."/>
        </authorList>
    </citation>
    <scope>NUCLEOTIDE SEQUENCE [LARGE SCALE GENOMIC DNA]</scope>
    <source>
        <strain evidence="1 2">YC6723</strain>
    </source>
</reference>